<dbReference type="Pfam" id="PF20151">
    <property type="entry name" value="DUF6533"/>
    <property type="match status" value="1"/>
</dbReference>
<dbReference type="InParanoid" id="A0A401GZA1"/>
<gene>
    <name evidence="3" type="ORF">SCP_1101650</name>
</gene>
<reference evidence="3 4" key="1">
    <citation type="journal article" date="2018" name="Sci. Rep.">
        <title>Genome sequence of the cauliflower mushroom Sparassis crispa (Hanabiratake) and its association with beneficial usage.</title>
        <authorList>
            <person name="Kiyama R."/>
            <person name="Furutani Y."/>
            <person name="Kawaguchi K."/>
            <person name="Nakanishi T."/>
        </authorList>
    </citation>
    <scope>NUCLEOTIDE SEQUENCE [LARGE SCALE GENOMIC DNA]</scope>
</reference>
<keyword evidence="1" id="KW-1133">Transmembrane helix</keyword>
<feature type="domain" description="DUF6533" evidence="2">
    <location>
        <begin position="15"/>
        <end position="60"/>
    </location>
</feature>
<comment type="caution">
    <text evidence="3">The sequence shown here is derived from an EMBL/GenBank/DDBJ whole genome shotgun (WGS) entry which is preliminary data.</text>
</comment>
<feature type="transmembrane region" description="Helical" evidence="1">
    <location>
        <begin position="106"/>
        <end position="126"/>
    </location>
</feature>
<evidence type="ECO:0000256" key="1">
    <source>
        <dbReference type="SAM" id="Phobius"/>
    </source>
</evidence>
<dbReference type="InterPro" id="IPR045340">
    <property type="entry name" value="DUF6533"/>
</dbReference>
<feature type="transmembrane region" description="Helical" evidence="1">
    <location>
        <begin position="146"/>
        <end position="170"/>
    </location>
</feature>
<proteinExistence type="predicted"/>
<keyword evidence="4" id="KW-1185">Reference proteome</keyword>
<organism evidence="3 4">
    <name type="scientific">Sparassis crispa</name>
    <dbReference type="NCBI Taxonomy" id="139825"/>
    <lineage>
        <taxon>Eukaryota</taxon>
        <taxon>Fungi</taxon>
        <taxon>Dikarya</taxon>
        <taxon>Basidiomycota</taxon>
        <taxon>Agaricomycotina</taxon>
        <taxon>Agaricomycetes</taxon>
        <taxon>Polyporales</taxon>
        <taxon>Sparassidaceae</taxon>
        <taxon>Sparassis</taxon>
    </lineage>
</organism>
<accession>A0A401GZA1</accession>
<dbReference type="GeneID" id="38784405"/>
<feature type="transmembrane region" description="Helical" evidence="1">
    <location>
        <begin position="197"/>
        <end position="217"/>
    </location>
</feature>
<protein>
    <recommendedName>
        <fullName evidence="2">DUF6533 domain-containing protein</fullName>
    </recommendedName>
</protein>
<dbReference type="EMBL" id="BFAD01000011">
    <property type="protein sequence ID" value="GBE87488.1"/>
    <property type="molecule type" value="Genomic_DNA"/>
</dbReference>
<dbReference type="Proteomes" id="UP000287166">
    <property type="component" value="Unassembled WGS sequence"/>
</dbReference>
<dbReference type="AlphaFoldDB" id="A0A401GZA1"/>
<evidence type="ECO:0000259" key="2">
    <source>
        <dbReference type="Pfam" id="PF20151"/>
    </source>
</evidence>
<feature type="transmembrane region" description="Helical" evidence="1">
    <location>
        <begin position="12"/>
        <end position="29"/>
    </location>
</feature>
<keyword evidence="1" id="KW-0812">Transmembrane</keyword>
<dbReference type="OrthoDB" id="2686513at2759"/>
<evidence type="ECO:0000313" key="3">
    <source>
        <dbReference type="EMBL" id="GBE87488.1"/>
    </source>
</evidence>
<evidence type="ECO:0000313" key="4">
    <source>
        <dbReference type="Proteomes" id="UP000287166"/>
    </source>
</evidence>
<sequence length="325" mass="37077">MSETFSMQEVYLHNYLHLVGISIFYYDYLITFRDEYSRIWSKPKSKVSIMFFVNRYVTFFGDIAVNWGNFYHFKTDERFIHTCMASPIDLNLLLRTYALYRRDKRVLALILATGLTLLGLSCWAVIGSQEDIDLNGGCHTAAPRVTAIRTAVAWEALFIYDILIFSLTVFKTFKERSRNVVTVGKFDVVSLIFRDGAMYFAIMASVNLANVVTFYVLTPLLRGVLSTFASSVSVTMMTRLMLNLHEGIYAPSTTLNPSTENSTTLLFTSRFAIDAAQVEESALQGADRNAYDDPDADPDEIREVEIVEMHDMQPRRRNRDADEVV</sequence>
<dbReference type="RefSeq" id="XP_027618401.1">
    <property type="nucleotide sequence ID" value="XM_027762600.1"/>
</dbReference>
<name>A0A401GZA1_9APHY</name>
<keyword evidence="1" id="KW-0472">Membrane</keyword>